<evidence type="ECO:0000259" key="1">
    <source>
        <dbReference type="Pfam" id="PF07731"/>
    </source>
</evidence>
<dbReference type="EMBL" id="JARKIB010000035">
    <property type="protein sequence ID" value="KAJ7761352.1"/>
    <property type="molecule type" value="Genomic_DNA"/>
</dbReference>
<dbReference type="Proteomes" id="UP001215598">
    <property type="component" value="Unassembled WGS sequence"/>
</dbReference>
<evidence type="ECO:0000313" key="2">
    <source>
        <dbReference type="EMBL" id="KAJ7761352.1"/>
    </source>
</evidence>
<dbReference type="GO" id="GO:0005507">
    <property type="term" value="F:copper ion binding"/>
    <property type="evidence" value="ECO:0007669"/>
    <property type="project" value="InterPro"/>
</dbReference>
<dbReference type="SUPFAM" id="SSF49503">
    <property type="entry name" value="Cupredoxins"/>
    <property type="match status" value="1"/>
</dbReference>
<evidence type="ECO:0000313" key="3">
    <source>
        <dbReference type="Proteomes" id="UP001215598"/>
    </source>
</evidence>
<protein>
    <submittedName>
        <fullName evidence="2">Cupredoxin</fullName>
    </submittedName>
</protein>
<dbReference type="AlphaFoldDB" id="A0AAD7JC94"/>
<feature type="domain" description="Plastocyanin-like" evidence="1">
    <location>
        <begin position="66"/>
        <end position="181"/>
    </location>
</feature>
<dbReference type="Pfam" id="PF07731">
    <property type="entry name" value="Cu-oxidase_2"/>
    <property type="match status" value="1"/>
</dbReference>
<dbReference type="GO" id="GO:0016491">
    <property type="term" value="F:oxidoreductase activity"/>
    <property type="evidence" value="ECO:0007669"/>
    <property type="project" value="InterPro"/>
</dbReference>
<dbReference type="Gene3D" id="2.60.40.420">
    <property type="entry name" value="Cupredoxins - blue copper proteins"/>
    <property type="match status" value="1"/>
</dbReference>
<dbReference type="InterPro" id="IPR008972">
    <property type="entry name" value="Cupredoxin"/>
</dbReference>
<accession>A0AAD7JC94</accession>
<keyword evidence="3" id="KW-1185">Reference proteome</keyword>
<name>A0AAD7JC94_9AGAR</name>
<reference evidence="2" key="1">
    <citation type="submission" date="2023-03" db="EMBL/GenBank/DDBJ databases">
        <title>Massive genome expansion in bonnet fungi (Mycena s.s.) driven by repeated elements and novel gene families across ecological guilds.</title>
        <authorList>
            <consortium name="Lawrence Berkeley National Laboratory"/>
            <person name="Harder C.B."/>
            <person name="Miyauchi S."/>
            <person name="Viragh M."/>
            <person name="Kuo A."/>
            <person name="Thoen E."/>
            <person name="Andreopoulos B."/>
            <person name="Lu D."/>
            <person name="Skrede I."/>
            <person name="Drula E."/>
            <person name="Henrissat B."/>
            <person name="Morin E."/>
            <person name="Kohler A."/>
            <person name="Barry K."/>
            <person name="LaButti K."/>
            <person name="Morin E."/>
            <person name="Salamov A."/>
            <person name="Lipzen A."/>
            <person name="Mereny Z."/>
            <person name="Hegedus B."/>
            <person name="Baldrian P."/>
            <person name="Stursova M."/>
            <person name="Weitz H."/>
            <person name="Taylor A."/>
            <person name="Grigoriev I.V."/>
            <person name="Nagy L.G."/>
            <person name="Martin F."/>
            <person name="Kauserud H."/>
        </authorList>
    </citation>
    <scope>NUCLEOTIDE SEQUENCE</scope>
    <source>
        <strain evidence="2">CBHHK182m</strain>
    </source>
</reference>
<proteinExistence type="predicted"/>
<dbReference type="InterPro" id="IPR011706">
    <property type="entry name" value="Cu-oxidase_C"/>
</dbReference>
<comment type="caution">
    <text evidence="2">The sequence shown here is derived from an EMBL/GenBank/DDBJ whole genome shotgun (WGS) entry which is preliminary data.</text>
</comment>
<organism evidence="2 3">
    <name type="scientific">Mycena metata</name>
    <dbReference type="NCBI Taxonomy" id="1033252"/>
    <lineage>
        <taxon>Eukaryota</taxon>
        <taxon>Fungi</taxon>
        <taxon>Dikarya</taxon>
        <taxon>Basidiomycota</taxon>
        <taxon>Agaricomycotina</taxon>
        <taxon>Agaricomycetes</taxon>
        <taxon>Agaricomycetidae</taxon>
        <taxon>Agaricales</taxon>
        <taxon>Marasmiineae</taxon>
        <taxon>Mycenaceae</taxon>
        <taxon>Mycena</taxon>
    </lineage>
</organism>
<gene>
    <name evidence="2" type="ORF">B0H16DRAFT_1688465</name>
</gene>
<sequence>MTLGPAVPNALVESNLRYLRFPLVSACLISHPGARVRLQSDVRHQHARQPDGVVDQRHRLHLAVVPTLVKILDGASTDADFNQTENMFVFPANKALRLSNAAYSPANALHPFHLHGNNFWVVQSNATDIINTVNPIRRDVAGTASRGMILRFTTDKPGPLPPNCHIFYHFVTGLGSVIVGGPDEILQQVHPIEGWDALCPAYNALPPDEQRCNRASMRE</sequence>